<feature type="domain" description="Thioredoxin" evidence="1">
    <location>
        <begin position="63"/>
        <end position="206"/>
    </location>
</feature>
<sequence length="209" mass="22498">MPIVATPGKKGGSPIAHHRQAVSAPIGATTVQPGRRTWLQSAAALGLLGLSGLLARPARANELIVGQPAPPATLGTLDGKRLSSRGPMIGEVVVLTFWATWCDPCREELPILSDYAARHADQGLRVLGFSLDTRDRLEKVRAVARQLSFPVGLLADSSAPGYGRIWRIPVSFVIDRAGLLRDNGWEDSHPAWTYEKLTRVVTPLLTTKG</sequence>
<organism evidence="2">
    <name type="scientific">mine drainage metagenome</name>
    <dbReference type="NCBI Taxonomy" id="410659"/>
    <lineage>
        <taxon>unclassified sequences</taxon>
        <taxon>metagenomes</taxon>
        <taxon>ecological metagenomes</taxon>
    </lineage>
</organism>
<evidence type="ECO:0000313" key="2">
    <source>
        <dbReference type="EMBL" id="OIQ94617.1"/>
    </source>
</evidence>
<evidence type="ECO:0000259" key="1">
    <source>
        <dbReference type="PROSITE" id="PS51352"/>
    </source>
</evidence>
<gene>
    <name evidence="2" type="primary">resA_36</name>
    <name evidence="2" type="ORF">GALL_233730</name>
</gene>
<dbReference type="SUPFAM" id="SSF52833">
    <property type="entry name" value="Thioredoxin-like"/>
    <property type="match status" value="1"/>
</dbReference>
<dbReference type="PROSITE" id="PS51318">
    <property type="entry name" value="TAT"/>
    <property type="match status" value="1"/>
</dbReference>
<dbReference type="Pfam" id="PF00578">
    <property type="entry name" value="AhpC-TSA"/>
    <property type="match status" value="1"/>
</dbReference>
<dbReference type="PROSITE" id="PS51352">
    <property type="entry name" value="THIOREDOXIN_2"/>
    <property type="match status" value="1"/>
</dbReference>
<protein>
    <submittedName>
        <fullName evidence="2">Thiol-disulfide oxidoreductase ResA</fullName>
    </submittedName>
</protein>
<dbReference type="CDD" id="cd02966">
    <property type="entry name" value="TlpA_like_family"/>
    <property type="match status" value="1"/>
</dbReference>
<dbReference type="InterPro" id="IPR050553">
    <property type="entry name" value="Thioredoxin_ResA/DsbE_sf"/>
</dbReference>
<dbReference type="PANTHER" id="PTHR42852">
    <property type="entry name" value="THIOL:DISULFIDE INTERCHANGE PROTEIN DSBE"/>
    <property type="match status" value="1"/>
</dbReference>
<dbReference type="GO" id="GO:0016209">
    <property type="term" value="F:antioxidant activity"/>
    <property type="evidence" value="ECO:0007669"/>
    <property type="project" value="InterPro"/>
</dbReference>
<proteinExistence type="predicted"/>
<dbReference type="PANTHER" id="PTHR42852:SF13">
    <property type="entry name" value="PROTEIN DIPZ"/>
    <property type="match status" value="1"/>
</dbReference>
<accession>A0A1J5RFR0</accession>
<dbReference type="InterPro" id="IPR036249">
    <property type="entry name" value="Thioredoxin-like_sf"/>
</dbReference>
<dbReference type="GO" id="GO:0016491">
    <property type="term" value="F:oxidoreductase activity"/>
    <property type="evidence" value="ECO:0007669"/>
    <property type="project" value="InterPro"/>
</dbReference>
<dbReference type="InterPro" id="IPR006311">
    <property type="entry name" value="TAT_signal"/>
</dbReference>
<dbReference type="Gene3D" id="3.40.30.10">
    <property type="entry name" value="Glutaredoxin"/>
    <property type="match status" value="1"/>
</dbReference>
<name>A0A1J5RFR0_9ZZZZ</name>
<reference evidence="2" key="1">
    <citation type="submission" date="2016-10" db="EMBL/GenBank/DDBJ databases">
        <title>Sequence of Gallionella enrichment culture.</title>
        <authorList>
            <person name="Poehlein A."/>
            <person name="Muehling M."/>
            <person name="Daniel R."/>
        </authorList>
    </citation>
    <scope>NUCLEOTIDE SEQUENCE</scope>
</reference>
<dbReference type="AlphaFoldDB" id="A0A1J5RFR0"/>
<dbReference type="InterPro" id="IPR013766">
    <property type="entry name" value="Thioredoxin_domain"/>
</dbReference>
<comment type="caution">
    <text evidence="2">The sequence shown here is derived from an EMBL/GenBank/DDBJ whole genome shotgun (WGS) entry which is preliminary data.</text>
</comment>
<dbReference type="InterPro" id="IPR000866">
    <property type="entry name" value="AhpC/TSA"/>
</dbReference>
<dbReference type="EMBL" id="MLJW01000182">
    <property type="protein sequence ID" value="OIQ94617.1"/>
    <property type="molecule type" value="Genomic_DNA"/>
</dbReference>